<feature type="chain" id="PRO_5021414040" evidence="4">
    <location>
        <begin position="19"/>
        <end position="342"/>
    </location>
</feature>
<dbReference type="GO" id="GO:0031012">
    <property type="term" value="C:extracellular matrix"/>
    <property type="evidence" value="ECO:0007669"/>
    <property type="project" value="TreeGrafter"/>
</dbReference>
<accession>A0A4W3JF26</accession>
<keyword evidence="6" id="KW-1185">Reference proteome</keyword>
<reference evidence="6" key="1">
    <citation type="journal article" date="2006" name="Science">
        <title>Ancient noncoding elements conserved in the human genome.</title>
        <authorList>
            <person name="Venkatesh B."/>
            <person name="Kirkness E.F."/>
            <person name="Loh Y.H."/>
            <person name="Halpern A.L."/>
            <person name="Lee A.P."/>
            <person name="Johnson J."/>
            <person name="Dandona N."/>
            <person name="Viswanathan L.D."/>
            <person name="Tay A."/>
            <person name="Venter J.C."/>
            <person name="Strausberg R.L."/>
            <person name="Brenner S."/>
        </authorList>
    </citation>
    <scope>NUCLEOTIDE SEQUENCE [LARGE SCALE GENOMIC DNA]</scope>
</reference>
<proteinExistence type="predicted"/>
<dbReference type="Gene3D" id="3.80.10.10">
    <property type="entry name" value="Ribonuclease Inhibitor"/>
    <property type="match status" value="2"/>
</dbReference>
<sequence length="342" mass="36884">MGICIVFMLLCCVAVLRACSPGCHCQVESFGMFGSFSLTKVDCSGLGPHMTAIPIPLDTSYLDLSSNTLTSVSMAMFRGPGYTTLANLDLSHNGISQLSPDTFSKLRYLEALNLSHNSLETLENGIFSNLPLGEVDLSHNRLRQVNLDAFSSSRGHGKPLTVNLSANHISWLGWNLDRATPNIYTLDLSGNRLDRVPTAWLARVPLRWLSLAGNPITTIGDKAFSGLQELTDLSLSGLTHLTELSRGAFNGLHNLQQLDLSLSPRLRALDAAVFSGLDSLRELNLSGSGVSGLPRGALELLPAIGRIWVGGSALRCGTTAREGSFHRQFGFALYQMQGLLLS</sequence>
<dbReference type="PRINTS" id="PR00019">
    <property type="entry name" value="LEURICHRPT"/>
</dbReference>
<name>A0A4W3JF26_CALMI</name>
<reference evidence="6" key="2">
    <citation type="journal article" date="2007" name="PLoS Biol.">
        <title>Survey sequencing and comparative analysis of the elephant shark (Callorhinchus milii) genome.</title>
        <authorList>
            <person name="Venkatesh B."/>
            <person name="Kirkness E.F."/>
            <person name="Loh Y.H."/>
            <person name="Halpern A.L."/>
            <person name="Lee A.P."/>
            <person name="Johnson J."/>
            <person name="Dandona N."/>
            <person name="Viswanathan L.D."/>
            <person name="Tay A."/>
            <person name="Venter J.C."/>
            <person name="Strausberg R.L."/>
            <person name="Brenner S."/>
        </authorList>
    </citation>
    <scope>NUCLEOTIDE SEQUENCE [LARGE SCALE GENOMIC DNA]</scope>
</reference>
<evidence type="ECO:0000256" key="4">
    <source>
        <dbReference type="SAM" id="SignalP"/>
    </source>
</evidence>
<keyword evidence="1" id="KW-0433">Leucine-rich repeat</keyword>
<dbReference type="Proteomes" id="UP000314986">
    <property type="component" value="Unassembled WGS sequence"/>
</dbReference>
<evidence type="ECO:0000313" key="5">
    <source>
        <dbReference type="Ensembl" id="ENSCMIP00000030875.1"/>
    </source>
</evidence>
<reference evidence="6" key="3">
    <citation type="journal article" date="2014" name="Nature">
        <title>Elephant shark genome provides unique insights into gnathostome evolution.</title>
        <authorList>
            <consortium name="International Elephant Shark Genome Sequencing Consortium"/>
            <person name="Venkatesh B."/>
            <person name="Lee A.P."/>
            <person name="Ravi V."/>
            <person name="Maurya A.K."/>
            <person name="Lian M.M."/>
            <person name="Swann J.B."/>
            <person name="Ohta Y."/>
            <person name="Flajnik M.F."/>
            <person name="Sutoh Y."/>
            <person name="Kasahara M."/>
            <person name="Hoon S."/>
            <person name="Gangu V."/>
            <person name="Roy S.W."/>
            <person name="Irimia M."/>
            <person name="Korzh V."/>
            <person name="Kondrychyn I."/>
            <person name="Lim Z.W."/>
            <person name="Tay B.H."/>
            <person name="Tohari S."/>
            <person name="Kong K.W."/>
            <person name="Ho S."/>
            <person name="Lorente-Galdos B."/>
            <person name="Quilez J."/>
            <person name="Marques-Bonet T."/>
            <person name="Raney B.J."/>
            <person name="Ingham P.W."/>
            <person name="Tay A."/>
            <person name="Hillier L.W."/>
            <person name="Minx P."/>
            <person name="Boehm T."/>
            <person name="Wilson R.K."/>
            <person name="Brenner S."/>
            <person name="Warren W.C."/>
        </authorList>
    </citation>
    <scope>NUCLEOTIDE SEQUENCE [LARGE SCALE GENOMIC DNA]</scope>
</reference>
<keyword evidence="2 4" id="KW-0732">Signal</keyword>
<feature type="signal peptide" evidence="4">
    <location>
        <begin position="1"/>
        <end position="18"/>
    </location>
</feature>
<organism evidence="5 6">
    <name type="scientific">Callorhinchus milii</name>
    <name type="common">Ghost shark</name>
    <dbReference type="NCBI Taxonomy" id="7868"/>
    <lineage>
        <taxon>Eukaryota</taxon>
        <taxon>Metazoa</taxon>
        <taxon>Chordata</taxon>
        <taxon>Craniata</taxon>
        <taxon>Vertebrata</taxon>
        <taxon>Chondrichthyes</taxon>
        <taxon>Holocephali</taxon>
        <taxon>Chimaeriformes</taxon>
        <taxon>Callorhinchidae</taxon>
        <taxon>Callorhinchus</taxon>
    </lineage>
</organism>
<dbReference type="GO" id="GO:0005615">
    <property type="term" value="C:extracellular space"/>
    <property type="evidence" value="ECO:0007669"/>
    <property type="project" value="TreeGrafter"/>
</dbReference>
<reference evidence="5" key="5">
    <citation type="submission" date="2025-09" db="UniProtKB">
        <authorList>
            <consortium name="Ensembl"/>
        </authorList>
    </citation>
    <scope>IDENTIFICATION</scope>
</reference>
<evidence type="ECO:0000256" key="2">
    <source>
        <dbReference type="ARBA" id="ARBA00022729"/>
    </source>
</evidence>
<dbReference type="GeneTree" id="ENSGT00940000160984"/>
<dbReference type="Pfam" id="PF13855">
    <property type="entry name" value="LRR_8"/>
    <property type="match status" value="3"/>
</dbReference>
<dbReference type="SUPFAM" id="SSF52058">
    <property type="entry name" value="L domain-like"/>
    <property type="match status" value="1"/>
</dbReference>
<dbReference type="SMART" id="SM00369">
    <property type="entry name" value="LRR_TYP"/>
    <property type="match status" value="8"/>
</dbReference>
<dbReference type="Ensembl" id="ENSCMIT00000031346.1">
    <property type="protein sequence ID" value="ENSCMIP00000030875.1"/>
    <property type="gene ID" value="ENSCMIG00000013275.1"/>
</dbReference>
<dbReference type="STRING" id="7868.ENSCMIP00000030875"/>
<reference evidence="5" key="4">
    <citation type="submission" date="2025-08" db="UniProtKB">
        <authorList>
            <consortium name="Ensembl"/>
        </authorList>
    </citation>
    <scope>IDENTIFICATION</scope>
</reference>
<dbReference type="PROSITE" id="PS51450">
    <property type="entry name" value="LRR"/>
    <property type="match status" value="2"/>
</dbReference>
<dbReference type="InterPro" id="IPR050328">
    <property type="entry name" value="Dev_Immune_Receptor"/>
</dbReference>
<protein>
    <submittedName>
        <fullName evidence="5">Tsukushi small leucine rich proteoglycan homolog (Xenopus laevis)</fullName>
    </submittedName>
</protein>
<dbReference type="InterPro" id="IPR032675">
    <property type="entry name" value="LRR_dom_sf"/>
</dbReference>
<evidence type="ECO:0000256" key="3">
    <source>
        <dbReference type="ARBA" id="ARBA00022737"/>
    </source>
</evidence>
<dbReference type="PANTHER" id="PTHR24373:SF352">
    <property type="entry name" value="TSUKUSHI"/>
    <property type="match status" value="1"/>
</dbReference>
<dbReference type="InterPro" id="IPR003591">
    <property type="entry name" value="Leu-rich_rpt_typical-subtyp"/>
</dbReference>
<dbReference type="InterPro" id="IPR001611">
    <property type="entry name" value="Leu-rich_rpt"/>
</dbReference>
<dbReference type="OMA" id="PCFPGCH"/>
<dbReference type="PANTHER" id="PTHR24373">
    <property type="entry name" value="SLIT RELATED LEUCINE-RICH REPEAT NEURONAL PROTEIN"/>
    <property type="match status" value="1"/>
</dbReference>
<dbReference type="FunCoup" id="A0A4W3JF26">
    <property type="interactions" value="47"/>
</dbReference>
<keyword evidence="3" id="KW-0677">Repeat</keyword>
<dbReference type="AlphaFoldDB" id="A0A4W3JF26"/>
<evidence type="ECO:0000256" key="1">
    <source>
        <dbReference type="ARBA" id="ARBA00022614"/>
    </source>
</evidence>
<evidence type="ECO:0000313" key="6">
    <source>
        <dbReference type="Proteomes" id="UP000314986"/>
    </source>
</evidence>
<dbReference type="InParanoid" id="A0A4W3JF26"/>